<dbReference type="EMBL" id="AODM01000066">
    <property type="protein sequence ID" value="EUJ47639.1"/>
    <property type="molecule type" value="Genomic_DNA"/>
</dbReference>
<dbReference type="PATRIC" id="fig|1265822.4.peg.3659"/>
<comment type="caution">
    <text evidence="1">The sequence shown here is derived from an EMBL/GenBank/DDBJ whole genome shotgun (WGS) entry which is preliminary data.</text>
</comment>
<dbReference type="Proteomes" id="UP000019241">
    <property type="component" value="Unassembled WGS sequence"/>
</dbReference>
<organism evidence="1 2">
    <name type="scientific">Listeria fleischmannii FSL S10-1203</name>
    <dbReference type="NCBI Taxonomy" id="1265822"/>
    <lineage>
        <taxon>Bacteria</taxon>
        <taxon>Bacillati</taxon>
        <taxon>Bacillota</taxon>
        <taxon>Bacilli</taxon>
        <taxon>Bacillales</taxon>
        <taxon>Listeriaceae</taxon>
        <taxon>Listeria</taxon>
    </lineage>
</organism>
<sequence>MKGVQLAEETNGVIENVAPFTEVGMVVDFDSVLDSKDFATKSFLAESLEEAEQQAVKEAEEYTDSHFNPTEVFDGSVYLISSQSYSWGASLMKNGLIVICTRYTPGEGMLGYGYGVYIIPKAAIEALPGKSFWKSMDGDTNGAKKTMYITPTSIHGADDNGVAPNNAFVFCKIIVY</sequence>
<protein>
    <submittedName>
        <fullName evidence="1">Uncharacterized protein</fullName>
    </submittedName>
</protein>
<name>W7DJR4_9LIST</name>
<accession>W7DJR4</accession>
<dbReference type="AlphaFoldDB" id="W7DJR4"/>
<evidence type="ECO:0000313" key="1">
    <source>
        <dbReference type="EMBL" id="EUJ47639.1"/>
    </source>
</evidence>
<evidence type="ECO:0000313" key="2">
    <source>
        <dbReference type="Proteomes" id="UP000019241"/>
    </source>
</evidence>
<dbReference type="RefSeq" id="WP_036064877.1">
    <property type="nucleotide sequence ID" value="NZ_AODM01000066.1"/>
</dbReference>
<reference evidence="1 2" key="1">
    <citation type="submission" date="2012-12" db="EMBL/GenBank/DDBJ databases">
        <title>Novel taxa of Listeriaceae from agricultural environments in the United States.</title>
        <authorList>
            <person name="den Bakker H.C."/>
            <person name="Allred A."/>
            <person name="Warchocki S."/>
            <person name="Wright E.M."/>
            <person name="Burrell A."/>
            <person name="Nightingale K.K."/>
            <person name="Kephart D."/>
            <person name="Wiedmann M."/>
        </authorList>
    </citation>
    <scope>NUCLEOTIDE SEQUENCE [LARGE SCALE GENOMIC DNA]</scope>
    <source>
        <strain evidence="1 2">FSL S10-1203</strain>
    </source>
</reference>
<gene>
    <name evidence="1" type="ORF">MCOL2_18004</name>
</gene>
<proteinExistence type="predicted"/>